<accession>A0AAN7VBA0</accession>
<dbReference type="EMBL" id="JAVRBK010000004">
    <property type="protein sequence ID" value="KAK5645150.1"/>
    <property type="molecule type" value="Genomic_DNA"/>
</dbReference>
<proteinExistence type="predicted"/>
<dbReference type="AlphaFoldDB" id="A0AAN7VBA0"/>
<evidence type="ECO:0000313" key="1">
    <source>
        <dbReference type="EMBL" id="KAK5645150.1"/>
    </source>
</evidence>
<comment type="caution">
    <text evidence="1">The sequence shown here is derived from an EMBL/GenBank/DDBJ whole genome shotgun (WGS) entry which is preliminary data.</text>
</comment>
<sequence>MIVACLIVVFNYTPDHRFAEEDHRNWDRYIPEFSMALSSSVQESAGFSTTFLDFGRELVLPSSDDQEDQTEGIAKHRDRLGQLSEVFSLIRKNIAKAFTKQAHHYDLRHREWRPHVGDLVLRKDHPLSKADLGYAAKLAPTYSGPYLIHTVESLVVFTLKHPVERKKIPRVKYLKLYQN</sequence>
<gene>
    <name evidence="1" type="ORF">RI129_006450</name>
</gene>
<keyword evidence="2" id="KW-1185">Reference proteome</keyword>
<dbReference type="Proteomes" id="UP001329430">
    <property type="component" value="Chromosome 4"/>
</dbReference>
<evidence type="ECO:0000313" key="2">
    <source>
        <dbReference type="Proteomes" id="UP001329430"/>
    </source>
</evidence>
<organism evidence="1 2">
    <name type="scientific">Pyrocoelia pectoralis</name>
    <dbReference type="NCBI Taxonomy" id="417401"/>
    <lineage>
        <taxon>Eukaryota</taxon>
        <taxon>Metazoa</taxon>
        <taxon>Ecdysozoa</taxon>
        <taxon>Arthropoda</taxon>
        <taxon>Hexapoda</taxon>
        <taxon>Insecta</taxon>
        <taxon>Pterygota</taxon>
        <taxon>Neoptera</taxon>
        <taxon>Endopterygota</taxon>
        <taxon>Coleoptera</taxon>
        <taxon>Polyphaga</taxon>
        <taxon>Elateriformia</taxon>
        <taxon>Elateroidea</taxon>
        <taxon>Lampyridae</taxon>
        <taxon>Lampyrinae</taxon>
        <taxon>Pyrocoelia</taxon>
    </lineage>
</organism>
<protein>
    <submittedName>
        <fullName evidence="1">Uncharacterized protein</fullName>
    </submittedName>
</protein>
<name>A0AAN7VBA0_9COLE</name>
<reference evidence="1 2" key="1">
    <citation type="journal article" date="2024" name="Insects">
        <title>An Improved Chromosome-Level Genome Assembly of the Firefly Pyrocoelia pectoralis.</title>
        <authorList>
            <person name="Fu X."/>
            <person name="Meyer-Rochow V.B."/>
            <person name="Ballantyne L."/>
            <person name="Zhu X."/>
        </authorList>
    </citation>
    <scope>NUCLEOTIDE SEQUENCE [LARGE SCALE GENOMIC DNA]</scope>
    <source>
        <strain evidence="1">XCY_ONT2</strain>
    </source>
</reference>